<comment type="similarity">
    <text evidence="2 7">Belongs to the cytochrome P450 family.</text>
</comment>
<dbReference type="InterPro" id="IPR017972">
    <property type="entry name" value="Cyt_P450_CS"/>
</dbReference>
<dbReference type="GO" id="GO:0005506">
    <property type="term" value="F:iron ion binding"/>
    <property type="evidence" value="ECO:0007669"/>
    <property type="project" value="InterPro"/>
</dbReference>
<evidence type="ECO:0000313" key="10">
    <source>
        <dbReference type="EMBL" id="KAJ3578896.1"/>
    </source>
</evidence>
<name>A0A9W8NKL6_9PEZI</name>
<dbReference type="PANTHER" id="PTHR24305:SF210">
    <property type="entry name" value="CYTOCHROME P450 MONOOXYGENASE ASQL-RELATED"/>
    <property type="match status" value="1"/>
</dbReference>
<feature type="binding site" description="axial binding residue" evidence="6">
    <location>
        <position position="612"/>
    </location>
    <ligand>
        <name>heme</name>
        <dbReference type="ChEBI" id="CHEBI:30413"/>
    </ligand>
    <ligandPart>
        <name>Fe</name>
        <dbReference type="ChEBI" id="CHEBI:18248"/>
    </ligandPart>
</feature>
<dbReference type="SUPFAM" id="SSF48264">
    <property type="entry name" value="Cytochrome P450"/>
    <property type="match status" value="1"/>
</dbReference>
<comment type="caution">
    <text evidence="10">The sequence shown here is derived from an EMBL/GenBank/DDBJ whole genome shotgun (WGS) entry which is preliminary data.</text>
</comment>
<dbReference type="InterPro" id="IPR002401">
    <property type="entry name" value="Cyt_P450_E_grp-I"/>
</dbReference>
<evidence type="ECO:0008006" key="12">
    <source>
        <dbReference type="Google" id="ProtNLM"/>
    </source>
</evidence>
<organism evidence="10 11">
    <name type="scientific">Xylaria arbuscula</name>
    <dbReference type="NCBI Taxonomy" id="114810"/>
    <lineage>
        <taxon>Eukaryota</taxon>
        <taxon>Fungi</taxon>
        <taxon>Dikarya</taxon>
        <taxon>Ascomycota</taxon>
        <taxon>Pezizomycotina</taxon>
        <taxon>Sordariomycetes</taxon>
        <taxon>Xylariomycetidae</taxon>
        <taxon>Xylariales</taxon>
        <taxon>Xylariaceae</taxon>
        <taxon>Xylaria</taxon>
    </lineage>
</organism>
<keyword evidence="7" id="KW-0503">Monooxygenase</keyword>
<keyword evidence="9" id="KW-0472">Membrane</keyword>
<evidence type="ECO:0000256" key="2">
    <source>
        <dbReference type="ARBA" id="ARBA00010617"/>
    </source>
</evidence>
<accession>A0A9W8NKL6</accession>
<dbReference type="InterPro" id="IPR050121">
    <property type="entry name" value="Cytochrome_P450_monoxygenase"/>
</dbReference>
<dbReference type="GO" id="GO:0016705">
    <property type="term" value="F:oxidoreductase activity, acting on paired donors, with incorporation or reduction of molecular oxygen"/>
    <property type="evidence" value="ECO:0007669"/>
    <property type="project" value="InterPro"/>
</dbReference>
<evidence type="ECO:0000256" key="6">
    <source>
        <dbReference type="PIRSR" id="PIRSR602401-1"/>
    </source>
</evidence>
<keyword evidence="9" id="KW-0812">Transmembrane</keyword>
<dbReference type="InterPro" id="IPR036396">
    <property type="entry name" value="Cyt_P450_sf"/>
</dbReference>
<evidence type="ECO:0000256" key="8">
    <source>
        <dbReference type="SAM" id="MobiDB-lite"/>
    </source>
</evidence>
<dbReference type="PRINTS" id="PR00463">
    <property type="entry name" value="EP450I"/>
</dbReference>
<gene>
    <name evidence="10" type="ORF">NPX13_g1669</name>
</gene>
<keyword evidence="9" id="KW-1133">Transmembrane helix</keyword>
<dbReference type="AlphaFoldDB" id="A0A9W8NKL6"/>
<keyword evidence="5 6" id="KW-0408">Iron</keyword>
<dbReference type="GO" id="GO:0020037">
    <property type="term" value="F:heme binding"/>
    <property type="evidence" value="ECO:0007669"/>
    <property type="project" value="InterPro"/>
</dbReference>
<evidence type="ECO:0000256" key="3">
    <source>
        <dbReference type="ARBA" id="ARBA00022617"/>
    </source>
</evidence>
<feature type="transmembrane region" description="Helical" evidence="9">
    <location>
        <begin position="12"/>
        <end position="31"/>
    </location>
</feature>
<keyword evidence="7" id="KW-0560">Oxidoreductase</keyword>
<reference evidence="10" key="1">
    <citation type="submission" date="2022-07" db="EMBL/GenBank/DDBJ databases">
        <title>Genome Sequence of Xylaria arbuscula.</title>
        <authorList>
            <person name="Buettner E."/>
        </authorList>
    </citation>
    <scope>NUCLEOTIDE SEQUENCE</scope>
    <source>
        <strain evidence="10">VT107</strain>
    </source>
</reference>
<evidence type="ECO:0000256" key="5">
    <source>
        <dbReference type="ARBA" id="ARBA00023004"/>
    </source>
</evidence>
<dbReference type="VEuPathDB" id="FungiDB:F4678DRAFT_479987"/>
<keyword evidence="3 6" id="KW-0349">Heme</keyword>
<evidence type="ECO:0000313" key="11">
    <source>
        <dbReference type="Proteomes" id="UP001148614"/>
    </source>
</evidence>
<dbReference type="Pfam" id="PF00067">
    <property type="entry name" value="p450"/>
    <property type="match status" value="1"/>
</dbReference>
<dbReference type="Gene3D" id="1.10.630.10">
    <property type="entry name" value="Cytochrome P450"/>
    <property type="match status" value="1"/>
</dbReference>
<dbReference type="EMBL" id="JANPWZ010000157">
    <property type="protein sequence ID" value="KAJ3578896.1"/>
    <property type="molecule type" value="Genomic_DNA"/>
</dbReference>
<feature type="region of interest" description="Disordered" evidence="8">
    <location>
        <begin position="88"/>
        <end position="115"/>
    </location>
</feature>
<dbReference type="InterPro" id="IPR001128">
    <property type="entry name" value="Cyt_P450"/>
</dbReference>
<keyword evidence="11" id="KW-1185">Reference proteome</keyword>
<dbReference type="GO" id="GO:0004497">
    <property type="term" value="F:monooxygenase activity"/>
    <property type="evidence" value="ECO:0007669"/>
    <property type="project" value="UniProtKB-KW"/>
</dbReference>
<dbReference type="Proteomes" id="UP001148614">
    <property type="component" value="Unassembled WGS sequence"/>
</dbReference>
<protein>
    <recommendedName>
        <fullName evidence="12">Cytochrome P450</fullName>
    </recommendedName>
</protein>
<proteinExistence type="inferred from homology"/>
<keyword evidence="4 6" id="KW-0479">Metal-binding</keyword>
<dbReference type="PANTHER" id="PTHR24305">
    <property type="entry name" value="CYTOCHROME P450"/>
    <property type="match status" value="1"/>
</dbReference>
<evidence type="ECO:0000256" key="7">
    <source>
        <dbReference type="RuleBase" id="RU000461"/>
    </source>
</evidence>
<dbReference type="PROSITE" id="PS00086">
    <property type="entry name" value="CYTOCHROME_P450"/>
    <property type="match status" value="1"/>
</dbReference>
<evidence type="ECO:0000256" key="1">
    <source>
        <dbReference type="ARBA" id="ARBA00001971"/>
    </source>
</evidence>
<comment type="cofactor">
    <cofactor evidence="1 6">
        <name>heme</name>
        <dbReference type="ChEBI" id="CHEBI:30413"/>
    </cofactor>
</comment>
<evidence type="ECO:0000256" key="9">
    <source>
        <dbReference type="SAM" id="Phobius"/>
    </source>
</evidence>
<sequence>MPASTKRKLSILFGLGILAGLIGFIKIGTSYSNDDVYIFSFIAVWSNVQELVCLFCCCAAVYKPILPPPGMWSRLASKVSFSSLRQARVRGKRSQQSMDGNERLENGQGWAQREDGSSKGLIWSEQQGHQDAHAALGREEYPLDSIKVQKDLHICIVDSNEANHRDPPPPQSSHPTIAVSAVNTYLGSTEEIAFGYYKQSQILWLATNPKFPGHSLCLGALHLLASFPSALQISGPEGCSCFERVCTEWHADIYGSHDKGLETFTKTDIHDFGRDRDGGFIWQQDPIKHHQIAKKLAPAFSPRAMRAKDGVLHKHVDYFVDQMKEKAGSHAGVDLATWVQWLSLDIAADMAYHHEANCMRDGAYIQTDKHSVASSNMGCDPIRAGFTIPKTYPAFQQTRHCNAGLAAVPLAKLPSFLRLLVLAHGTVLGGTTEHVDYFEQLIQDRIPEDGEELVHLSTITTQLMFAGYLPPSDWYYGILFHLLQDEAACNTLTQEIRHEFNTYEDITPSSASSLPYLNACMKEALRLFNTSATINGMPVNSPGATVDGIYIPKGTVCQFNIRSVCRNPLYFKNPEEYRPERWLPSDHPLYNPLFANDTLEAFSVFSQGPRACIGKEVAWWQGRLVIAKTFWSFDIRMLPGQHVDMEKDLRGWGYWMKPKLTVRFLPVNRSL</sequence>
<evidence type="ECO:0000256" key="4">
    <source>
        <dbReference type="ARBA" id="ARBA00022723"/>
    </source>
</evidence>